<dbReference type="Pfam" id="PF20077">
    <property type="entry name" value="CcmD_alt"/>
    <property type="match status" value="1"/>
</dbReference>
<feature type="transmembrane region" description="Helical" evidence="1">
    <location>
        <begin position="48"/>
        <end position="68"/>
    </location>
</feature>
<protein>
    <submittedName>
        <fullName evidence="3">CcmD family protein</fullName>
    </submittedName>
</protein>
<name>A0A9X1KYU5_9BACT</name>
<feature type="chain" id="PRO_5040721621" evidence="2">
    <location>
        <begin position="21"/>
        <end position="84"/>
    </location>
</feature>
<keyword evidence="1" id="KW-0812">Transmembrane</keyword>
<proteinExistence type="predicted"/>
<keyword evidence="4" id="KW-1185">Reference proteome</keyword>
<accession>A0A9X1KYU5</accession>
<comment type="caution">
    <text evidence="3">The sequence shown here is derived from an EMBL/GenBank/DDBJ whole genome shotgun (WGS) entry which is preliminary data.</text>
</comment>
<dbReference type="EMBL" id="JAIXNE010000005">
    <property type="protein sequence ID" value="MCA6078258.1"/>
    <property type="molecule type" value="Genomic_DNA"/>
</dbReference>
<dbReference type="AlphaFoldDB" id="A0A9X1KYU5"/>
<evidence type="ECO:0000256" key="1">
    <source>
        <dbReference type="SAM" id="Phobius"/>
    </source>
</evidence>
<sequence length="84" mass="9516">MIKRAFTSLLLLLTSFLVFAQEKIDIGEADYANQQVEMADAFRADGKIYVVVAVILVILIGLLIYLFLIDRKVTRIENQIGNQQ</sequence>
<feature type="signal peptide" evidence="2">
    <location>
        <begin position="1"/>
        <end position="20"/>
    </location>
</feature>
<evidence type="ECO:0000256" key="2">
    <source>
        <dbReference type="SAM" id="SignalP"/>
    </source>
</evidence>
<dbReference type="Proteomes" id="UP001139409">
    <property type="component" value="Unassembled WGS sequence"/>
</dbReference>
<evidence type="ECO:0000313" key="3">
    <source>
        <dbReference type="EMBL" id="MCA6078258.1"/>
    </source>
</evidence>
<organism evidence="3 4">
    <name type="scientific">Fulvivirga sedimenti</name>
    <dbReference type="NCBI Taxonomy" id="2879465"/>
    <lineage>
        <taxon>Bacteria</taxon>
        <taxon>Pseudomonadati</taxon>
        <taxon>Bacteroidota</taxon>
        <taxon>Cytophagia</taxon>
        <taxon>Cytophagales</taxon>
        <taxon>Fulvivirgaceae</taxon>
        <taxon>Fulvivirga</taxon>
    </lineage>
</organism>
<keyword evidence="1" id="KW-0472">Membrane</keyword>
<evidence type="ECO:0000313" key="4">
    <source>
        <dbReference type="Proteomes" id="UP001139409"/>
    </source>
</evidence>
<keyword evidence="1" id="KW-1133">Transmembrane helix</keyword>
<reference evidence="3" key="1">
    <citation type="submission" date="2021-09" db="EMBL/GenBank/DDBJ databases">
        <title>Fulvivirga sp. isolated from coastal sediment.</title>
        <authorList>
            <person name="Yu H."/>
        </authorList>
    </citation>
    <scope>NUCLEOTIDE SEQUENCE</scope>
    <source>
        <strain evidence="3">1062</strain>
    </source>
</reference>
<dbReference type="RefSeq" id="WP_225699112.1">
    <property type="nucleotide sequence ID" value="NZ_JAIXNE010000005.1"/>
</dbReference>
<keyword evidence="2" id="KW-0732">Signal</keyword>
<gene>
    <name evidence="3" type="ORF">LDX50_25525</name>
</gene>